<reference evidence="2" key="1">
    <citation type="submission" date="2017-09" db="EMBL/GenBank/DDBJ databases">
        <title>Metaegenomics of thermophilic ammonia-oxidizing enrichment culture.</title>
        <authorList>
            <person name="Kato S."/>
            <person name="Suzuki K."/>
        </authorList>
    </citation>
    <scope>NUCLEOTIDE SEQUENCE [LARGE SCALE GENOMIC DNA]</scope>
</reference>
<dbReference type="Proteomes" id="UP000236173">
    <property type="component" value="Unassembled WGS sequence"/>
</dbReference>
<accession>A0A2H5XER3</accession>
<sequence>MRRLLFGGSGEPPSEQNNFCGLFWLGDEAMEAA</sequence>
<name>A0A2H5XER3_9BACT</name>
<gene>
    <name evidence="1" type="ORF">HRbin17_02201</name>
</gene>
<evidence type="ECO:0000313" key="2">
    <source>
        <dbReference type="Proteomes" id="UP000236173"/>
    </source>
</evidence>
<protein>
    <submittedName>
        <fullName evidence="1">Uncharacterized protein</fullName>
    </submittedName>
</protein>
<evidence type="ECO:0000313" key="1">
    <source>
        <dbReference type="EMBL" id="GBC99671.1"/>
    </source>
</evidence>
<organism evidence="1 2">
    <name type="scientific">Candidatus Fervidibacter japonicus</name>
    <dbReference type="NCBI Taxonomy" id="2035412"/>
    <lineage>
        <taxon>Bacteria</taxon>
        <taxon>Candidatus Fervidibacterota</taxon>
        <taxon>Candidatus Fervidibacter</taxon>
    </lineage>
</organism>
<dbReference type="EMBL" id="BEHT01000034">
    <property type="protein sequence ID" value="GBC99671.1"/>
    <property type="molecule type" value="Genomic_DNA"/>
</dbReference>
<dbReference type="AlphaFoldDB" id="A0A2H5XER3"/>
<proteinExistence type="predicted"/>
<comment type="caution">
    <text evidence="1">The sequence shown here is derived from an EMBL/GenBank/DDBJ whole genome shotgun (WGS) entry which is preliminary data.</text>
</comment>